<dbReference type="InterPro" id="IPR003661">
    <property type="entry name" value="HisK_dim/P_dom"/>
</dbReference>
<evidence type="ECO:0000256" key="4">
    <source>
        <dbReference type="ARBA" id="ARBA00022553"/>
    </source>
</evidence>
<sequence>MKLKSLRQQLIRSTSSIIMAVIIVFSLIILLYMGYYMLIIGKIYAMDENLITPVAGIVILLLGILIVVALFASIICSVMISKRFLKTVDQFTKNIQEIKNKGLSRRLVIEGNDELALLGREFNETLDQVERSMMQQNQFVSDASHELKTPLAIIKGNLDMLQRWGKDDLTILNNSLEVTSKEVGRLAQLCNELLHLTRDVDTSCEEPVDLSIVIKDTISDFKEVHPEFDFDIYLNSATKIWIRFEHLKQLLIILIDNAIKYAKEDKGRIEIYYDGIELKIKDYGIGIAEEKIPYIFDRFYRVDEARSQSNNNFGLGLAIAKRICSYYGYEISVESIINEYTIFTIIFEKRTEK</sequence>
<name>A0A1I0E3V3_9FIRM</name>
<dbReference type="InterPro" id="IPR036890">
    <property type="entry name" value="HATPase_C_sf"/>
</dbReference>
<evidence type="ECO:0000313" key="15">
    <source>
        <dbReference type="Proteomes" id="UP000198558"/>
    </source>
</evidence>
<keyword evidence="4" id="KW-0597">Phosphoprotein</keyword>
<keyword evidence="6 11" id="KW-0812">Transmembrane</keyword>
<dbReference type="EMBL" id="FOIN01000009">
    <property type="protein sequence ID" value="SET38892.1"/>
    <property type="molecule type" value="Genomic_DNA"/>
</dbReference>
<evidence type="ECO:0000256" key="7">
    <source>
        <dbReference type="ARBA" id="ARBA00022777"/>
    </source>
</evidence>
<dbReference type="InterPro" id="IPR050398">
    <property type="entry name" value="HssS/ArlS-like"/>
</dbReference>
<keyword evidence="9" id="KW-0902">Two-component regulatory system</keyword>
<dbReference type="SMART" id="SM00387">
    <property type="entry name" value="HATPase_c"/>
    <property type="match status" value="1"/>
</dbReference>
<dbReference type="OrthoDB" id="9813151at2"/>
<feature type="transmembrane region" description="Helical" evidence="11">
    <location>
        <begin position="50"/>
        <end position="76"/>
    </location>
</feature>
<evidence type="ECO:0000256" key="10">
    <source>
        <dbReference type="ARBA" id="ARBA00023136"/>
    </source>
</evidence>
<evidence type="ECO:0000256" key="8">
    <source>
        <dbReference type="ARBA" id="ARBA00022989"/>
    </source>
</evidence>
<dbReference type="PRINTS" id="PR00344">
    <property type="entry name" value="BCTRLSENSOR"/>
</dbReference>
<keyword evidence="15" id="KW-1185">Reference proteome</keyword>
<dbReference type="InterPro" id="IPR003594">
    <property type="entry name" value="HATPase_dom"/>
</dbReference>
<dbReference type="PANTHER" id="PTHR45528:SF12">
    <property type="entry name" value="SENSOR HISTIDINE KINASE ARSS"/>
    <property type="match status" value="1"/>
</dbReference>
<dbReference type="GO" id="GO:0000155">
    <property type="term" value="F:phosphorelay sensor kinase activity"/>
    <property type="evidence" value="ECO:0007669"/>
    <property type="project" value="InterPro"/>
</dbReference>
<feature type="domain" description="HAMP" evidence="13">
    <location>
        <begin position="82"/>
        <end position="134"/>
    </location>
</feature>
<evidence type="ECO:0000256" key="1">
    <source>
        <dbReference type="ARBA" id="ARBA00000085"/>
    </source>
</evidence>
<dbReference type="Proteomes" id="UP000198558">
    <property type="component" value="Unassembled WGS sequence"/>
</dbReference>
<dbReference type="SMART" id="SM00388">
    <property type="entry name" value="HisKA"/>
    <property type="match status" value="1"/>
</dbReference>
<dbReference type="InterPro" id="IPR004358">
    <property type="entry name" value="Sig_transdc_His_kin-like_C"/>
</dbReference>
<comment type="catalytic activity">
    <reaction evidence="1">
        <text>ATP + protein L-histidine = ADP + protein N-phospho-L-histidine.</text>
        <dbReference type="EC" id="2.7.13.3"/>
    </reaction>
</comment>
<feature type="domain" description="Histidine kinase" evidence="12">
    <location>
        <begin position="142"/>
        <end position="351"/>
    </location>
</feature>
<comment type="subcellular location">
    <subcellularLocation>
        <location evidence="2">Membrane</location>
        <topology evidence="2">Multi-pass membrane protein</topology>
    </subcellularLocation>
</comment>
<dbReference type="SUPFAM" id="SSF47384">
    <property type="entry name" value="Homodimeric domain of signal transducing histidine kinase"/>
    <property type="match status" value="1"/>
</dbReference>
<reference evidence="15" key="1">
    <citation type="submission" date="2016-10" db="EMBL/GenBank/DDBJ databases">
        <authorList>
            <person name="Varghese N."/>
            <person name="Submissions S."/>
        </authorList>
    </citation>
    <scope>NUCLEOTIDE SEQUENCE [LARGE SCALE GENOMIC DNA]</scope>
    <source>
        <strain evidence="15">DSM 1551</strain>
    </source>
</reference>
<accession>A0A1I0E3V3</accession>
<dbReference type="GeneID" id="78288098"/>
<evidence type="ECO:0000313" key="14">
    <source>
        <dbReference type="EMBL" id="SET38892.1"/>
    </source>
</evidence>
<dbReference type="CDD" id="cd00082">
    <property type="entry name" value="HisKA"/>
    <property type="match status" value="1"/>
</dbReference>
<dbReference type="FunFam" id="1.10.287.130:FF:000001">
    <property type="entry name" value="Two-component sensor histidine kinase"/>
    <property type="match status" value="1"/>
</dbReference>
<dbReference type="InterPro" id="IPR005467">
    <property type="entry name" value="His_kinase_dom"/>
</dbReference>
<dbReference type="RefSeq" id="WP_092353265.1">
    <property type="nucleotide sequence ID" value="NZ_FOIN01000009.1"/>
</dbReference>
<dbReference type="InterPro" id="IPR036097">
    <property type="entry name" value="HisK_dim/P_sf"/>
</dbReference>
<evidence type="ECO:0000256" key="6">
    <source>
        <dbReference type="ARBA" id="ARBA00022692"/>
    </source>
</evidence>
<keyword evidence="10 11" id="KW-0472">Membrane</keyword>
<keyword evidence="7 14" id="KW-0418">Kinase</keyword>
<evidence type="ECO:0000256" key="2">
    <source>
        <dbReference type="ARBA" id="ARBA00004141"/>
    </source>
</evidence>
<proteinExistence type="predicted"/>
<dbReference type="Pfam" id="PF00512">
    <property type="entry name" value="HisKA"/>
    <property type="match status" value="1"/>
</dbReference>
<dbReference type="Pfam" id="PF02518">
    <property type="entry name" value="HATPase_c"/>
    <property type="match status" value="1"/>
</dbReference>
<gene>
    <name evidence="14" type="ORF">SAMN04489758_10910</name>
</gene>
<dbReference type="PROSITE" id="PS50109">
    <property type="entry name" value="HIS_KIN"/>
    <property type="match status" value="1"/>
</dbReference>
<keyword evidence="5" id="KW-0808">Transferase</keyword>
<dbReference type="PANTHER" id="PTHR45528">
    <property type="entry name" value="SENSOR HISTIDINE KINASE CPXA"/>
    <property type="match status" value="1"/>
</dbReference>
<evidence type="ECO:0000256" key="3">
    <source>
        <dbReference type="ARBA" id="ARBA00012438"/>
    </source>
</evidence>
<organism evidence="14 15">
    <name type="scientific">Thomasclavelia cocleata</name>
    <dbReference type="NCBI Taxonomy" id="69824"/>
    <lineage>
        <taxon>Bacteria</taxon>
        <taxon>Bacillati</taxon>
        <taxon>Bacillota</taxon>
        <taxon>Erysipelotrichia</taxon>
        <taxon>Erysipelotrichales</taxon>
        <taxon>Coprobacillaceae</taxon>
        <taxon>Thomasclavelia</taxon>
    </lineage>
</organism>
<dbReference type="GO" id="GO:0016020">
    <property type="term" value="C:membrane"/>
    <property type="evidence" value="ECO:0007669"/>
    <property type="project" value="UniProtKB-SubCell"/>
</dbReference>
<evidence type="ECO:0000259" key="12">
    <source>
        <dbReference type="PROSITE" id="PS50109"/>
    </source>
</evidence>
<dbReference type="Gene3D" id="6.10.340.10">
    <property type="match status" value="1"/>
</dbReference>
<dbReference type="PROSITE" id="PS50885">
    <property type="entry name" value="HAMP"/>
    <property type="match status" value="1"/>
</dbReference>
<keyword evidence="8 11" id="KW-1133">Transmembrane helix</keyword>
<dbReference type="AlphaFoldDB" id="A0A1I0E3V3"/>
<dbReference type="InterPro" id="IPR003660">
    <property type="entry name" value="HAMP_dom"/>
</dbReference>
<dbReference type="EC" id="2.7.13.3" evidence="3"/>
<feature type="transmembrane region" description="Helical" evidence="11">
    <location>
        <begin position="16"/>
        <end position="38"/>
    </location>
</feature>
<dbReference type="SMART" id="SM00304">
    <property type="entry name" value="HAMP"/>
    <property type="match status" value="1"/>
</dbReference>
<evidence type="ECO:0000256" key="11">
    <source>
        <dbReference type="SAM" id="Phobius"/>
    </source>
</evidence>
<evidence type="ECO:0000256" key="5">
    <source>
        <dbReference type="ARBA" id="ARBA00022679"/>
    </source>
</evidence>
<protein>
    <recommendedName>
        <fullName evidence="3">histidine kinase</fullName>
        <ecNumber evidence="3">2.7.13.3</ecNumber>
    </recommendedName>
</protein>
<evidence type="ECO:0000256" key="9">
    <source>
        <dbReference type="ARBA" id="ARBA00023012"/>
    </source>
</evidence>
<dbReference type="Gene3D" id="3.30.565.10">
    <property type="entry name" value="Histidine kinase-like ATPase, C-terminal domain"/>
    <property type="match status" value="1"/>
</dbReference>
<dbReference type="Gene3D" id="1.10.287.130">
    <property type="match status" value="1"/>
</dbReference>
<dbReference type="SUPFAM" id="SSF55874">
    <property type="entry name" value="ATPase domain of HSP90 chaperone/DNA topoisomerase II/histidine kinase"/>
    <property type="match status" value="1"/>
</dbReference>
<evidence type="ECO:0000259" key="13">
    <source>
        <dbReference type="PROSITE" id="PS50885"/>
    </source>
</evidence>
<dbReference type="CDD" id="cd06225">
    <property type="entry name" value="HAMP"/>
    <property type="match status" value="1"/>
</dbReference>